<accession>A0A4Q9HWS5</accession>
<gene>
    <name evidence="1" type="ORF">EYS09_12090</name>
</gene>
<protein>
    <submittedName>
        <fullName evidence="1">Uncharacterized protein</fullName>
    </submittedName>
</protein>
<dbReference type="Proteomes" id="UP000292452">
    <property type="component" value="Unassembled WGS sequence"/>
</dbReference>
<evidence type="ECO:0000313" key="2">
    <source>
        <dbReference type="Proteomes" id="UP000292452"/>
    </source>
</evidence>
<proteinExistence type="predicted"/>
<evidence type="ECO:0000313" key="1">
    <source>
        <dbReference type="EMBL" id="TBO59435.1"/>
    </source>
</evidence>
<sequence>MSHPSRRRETPVPYITAWSEERVAVRTLTVRGDGAGLCYRDETPADRDAQGVLWSRLIEAPGCGKPNFRSVHPVRQRRAVLEGLCQVCGGPASRTSRGWLFLLPRSGPAEPSAGWPEGAHCTKPPVCVPCAATAVRYCPHLSEPVAVRVRKPRPRGVFGGFHAPGATGRLASSDDGYLPYGHQHTPWFLASQLVVELRRCTVVDLDAELV</sequence>
<organism evidence="1 2">
    <name type="scientific">Streptomyces kasugaensis</name>
    <dbReference type="NCBI Taxonomy" id="1946"/>
    <lineage>
        <taxon>Bacteria</taxon>
        <taxon>Bacillati</taxon>
        <taxon>Actinomycetota</taxon>
        <taxon>Actinomycetes</taxon>
        <taxon>Kitasatosporales</taxon>
        <taxon>Streptomycetaceae</taxon>
        <taxon>Streptomyces</taxon>
    </lineage>
</organism>
<comment type="caution">
    <text evidence="1">The sequence shown here is derived from an EMBL/GenBank/DDBJ whole genome shotgun (WGS) entry which is preliminary data.</text>
</comment>
<name>A0A4Q9HWS5_STRKA</name>
<keyword evidence="2" id="KW-1185">Reference proteome</keyword>
<dbReference type="RefSeq" id="WP_131123211.1">
    <property type="nucleotide sequence ID" value="NZ_SIXH01000081.1"/>
</dbReference>
<dbReference type="EMBL" id="SIXH01000081">
    <property type="protein sequence ID" value="TBO59435.1"/>
    <property type="molecule type" value="Genomic_DNA"/>
</dbReference>
<dbReference type="AlphaFoldDB" id="A0A4Q9HWS5"/>
<reference evidence="1 2" key="1">
    <citation type="submission" date="2019-02" db="EMBL/GenBank/DDBJ databases">
        <title>Draft Genome Sequence of Streptomyces sp. AM-2504, identified by 16S rRNA comparative analysis as a Streptomyces Kasugaensis strain.</title>
        <authorList>
            <person name="Napolioni V."/>
            <person name="Giuliodori A.M."/>
            <person name="Spurio R."/>
            <person name="Fabbretti A."/>
        </authorList>
    </citation>
    <scope>NUCLEOTIDE SEQUENCE [LARGE SCALE GENOMIC DNA]</scope>
    <source>
        <strain evidence="1 2">AM-2504</strain>
    </source>
</reference>